<dbReference type="NCBIfam" id="NF004770">
    <property type="entry name" value="PRK06108.1"/>
    <property type="match status" value="1"/>
</dbReference>
<evidence type="ECO:0000256" key="8">
    <source>
        <dbReference type="ARBA" id="ARBA00031658"/>
    </source>
</evidence>
<reference evidence="11 12" key="1">
    <citation type="submission" date="2019-03" db="EMBL/GenBank/DDBJ databases">
        <title>Genomic Encyclopedia of Type Strains, Phase IV (KMG-IV): sequencing the most valuable type-strain genomes for metagenomic binning, comparative biology and taxonomic classification.</title>
        <authorList>
            <person name="Goeker M."/>
        </authorList>
    </citation>
    <scope>NUCLEOTIDE SEQUENCE [LARGE SCALE GENOMIC DNA]</scope>
    <source>
        <strain evidence="11 12">DSM 25903</strain>
    </source>
</reference>
<gene>
    <name evidence="11" type="ORF">EV668_4009</name>
</gene>
<accession>A0A4R7BR38</accession>
<dbReference type="SUPFAM" id="SSF53383">
    <property type="entry name" value="PLP-dependent transferases"/>
    <property type="match status" value="1"/>
</dbReference>
<dbReference type="EMBL" id="SNZR01000015">
    <property type="protein sequence ID" value="TDR88140.1"/>
    <property type="molecule type" value="Genomic_DNA"/>
</dbReference>
<dbReference type="InterPro" id="IPR015421">
    <property type="entry name" value="PyrdxlP-dep_Trfase_major"/>
</dbReference>
<evidence type="ECO:0000256" key="3">
    <source>
        <dbReference type="ARBA" id="ARBA00012753"/>
    </source>
</evidence>
<dbReference type="Proteomes" id="UP000295122">
    <property type="component" value="Unassembled WGS sequence"/>
</dbReference>
<dbReference type="InterPro" id="IPR015424">
    <property type="entry name" value="PyrdxlP-dep_Trfase"/>
</dbReference>
<comment type="cofactor">
    <cofactor evidence="1">
        <name>pyridoxal 5'-phosphate</name>
        <dbReference type="ChEBI" id="CHEBI:597326"/>
    </cofactor>
</comment>
<dbReference type="Gene3D" id="3.40.640.10">
    <property type="entry name" value="Type I PLP-dependent aspartate aminotransferase-like (Major domain)"/>
    <property type="match status" value="1"/>
</dbReference>
<comment type="catalytic activity">
    <reaction evidence="9">
        <text>L-aspartate + 2-oxoglutarate = oxaloacetate + L-glutamate</text>
        <dbReference type="Rhea" id="RHEA:21824"/>
        <dbReference type="ChEBI" id="CHEBI:16452"/>
        <dbReference type="ChEBI" id="CHEBI:16810"/>
        <dbReference type="ChEBI" id="CHEBI:29985"/>
        <dbReference type="ChEBI" id="CHEBI:29991"/>
        <dbReference type="EC" id="2.6.1.1"/>
    </reaction>
</comment>
<organism evidence="11 12">
    <name type="scientific">Enterovirga rhinocerotis</name>
    <dbReference type="NCBI Taxonomy" id="1339210"/>
    <lineage>
        <taxon>Bacteria</taxon>
        <taxon>Pseudomonadati</taxon>
        <taxon>Pseudomonadota</taxon>
        <taxon>Alphaproteobacteria</taxon>
        <taxon>Hyphomicrobiales</taxon>
        <taxon>Methylobacteriaceae</taxon>
        <taxon>Enterovirga</taxon>
    </lineage>
</organism>
<dbReference type="GO" id="GO:0030170">
    <property type="term" value="F:pyridoxal phosphate binding"/>
    <property type="evidence" value="ECO:0007669"/>
    <property type="project" value="InterPro"/>
</dbReference>
<evidence type="ECO:0000313" key="12">
    <source>
        <dbReference type="Proteomes" id="UP000295122"/>
    </source>
</evidence>
<evidence type="ECO:0000256" key="4">
    <source>
        <dbReference type="ARBA" id="ARBA00016004"/>
    </source>
</evidence>
<evidence type="ECO:0000256" key="6">
    <source>
        <dbReference type="ARBA" id="ARBA00022679"/>
    </source>
</evidence>
<keyword evidence="6 11" id="KW-0808">Transferase</keyword>
<evidence type="ECO:0000256" key="5">
    <source>
        <dbReference type="ARBA" id="ARBA00022576"/>
    </source>
</evidence>
<dbReference type="AlphaFoldDB" id="A0A4R7BR38"/>
<comment type="caution">
    <text evidence="11">The sequence shown here is derived from an EMBL/GenBank/DDBJ whole genome shotgun (WGS) entry which is preliminary data.</text>
</comment>
<keyword evidence="12" id="KW-1185">Reference proteome</keyword>
<dbReference type="CDD" id="cd00609">
    <property type="entry name" value="AAT_like"/>
    <property type="match status" value="1"/>
</dbReference>
<dbReference type="InterPro" id="IPR004839">
    <property type="entry name" value="Aminotransferase_I/II_large"/>
</dbReference>
<dbReference type="InterPro" id="IPR050596">
    <property type="entry name" value="AspAT/PAT-like"/>
</dbReference>
<evidence type="ECO:0000256" key="1">
    <source>
        <dbReference type="ARBA" id="ARBA00001933"/>
    </source>
</evidence>
<protein>
    <recommendedName>
        <fullName evidence="4">8-amino-7-oxononanoate synthase</fullName>
        <ecNumber evidence="3">2.6.1.1</ecNumber>
    </recommendedName>
    <alternativeName>
        <fullName evidence="8">Alpha-oxoamine synthase</fullName>
    </alternativeName>
</protein>
<proteinExistence type="inferred from homology"/>
<evidence type="ECO:0000256" key="2">
    <source>
        <dbReference type="ARBA" id="ARBA00007441"/>
    </source>
</evidence>
<evidence type="ECO:0000313" key="11">
    <source>
        <dbReference type="EMBL" id="TDR88140.1"/>
    </source>
</evidence>
<name>A0A4R7BR38_9HYPH</name>
<dbReference type="OrthoDB" id="9804407at2"/>
<feature type="domain" description="Aminotransferase class I/classII large" evidence="10">
    <location>
        <begin position="37"/>
        <end position="390"/>
    </location>
</feature>
<dbReference type="GO" id="GO:0006520">
    <property type="term" value="P:amino acid metabolic process"/>
    <property type="evidence" value="ECO:0007669"/>
    <property type="project" value="InterPro"/>
</dbReference>
<sequence length="403" mass="43797">MLRPAAPLDPIRPEARDAPTSGIVDIMTYARGREGLIPLYVGEGDLPTPPFVLERARQGLADGETFYTYQRGIPELREAIARYHERVFGGRFDPDRFTVTVGGMHAAQMALRIVSGAGDEVLIPSPAWPNFDGVARVTGAVPIAVPLDCGPNGWTLDLGRLADAVTPRTRALLVNTPANPTGWTASREDLAGILEIARRHGLWIVADEIYGRFVHDPAFAEQGRSPSFRDVMGEDDRVLFIQTFSKNWAMTGWRIGWLETPPELGQIVENLVQYSTSGVPHFLQRGAVAALDEGEEFLADQIAKSRRGRAIVCEGLAATNVVDLPPPPAAFYAFFRVLGRPDTRALARDIVDDAAVGLAPGSAFGPGGGAHLRLCFLRDPLQLEEAVERLARVLPRLARAEAA</sequence>
<keyword evidence="7" id="KW-0663">Pyridoxal phosphate</keyword>
<dbReference type="Pfam" id="PF00155">
    <property type="entry name" value="Aminotran_1_2"/>
    <property type="match status" value="1"/>
</dbReference>
<evidence type="ECO:0000259" key="10">
    <source>
        <dbReference type="Pfam" id="PF00155"/>
    </source>
</evidence>
<keyword evidence="5 11" id="KW-0032">Aminotransferase</keyword>
<comment type="similarity">
    <text evidence="2">Belongs to the class-I pyridoxal-phosphate-dependent aminotransferase family.</text>
</comment>
<dbReference type="PANTHER" id="PTHR46383">
    <property type="entry name" value="ASPARTATE AMINOTRANSFERASE"/>
    <property type="match status" value="1"/>
</dbReference>
<dbReference type="GO" id="GO:0004069">
    <property type="term" value="F:L-aspartate:2-oxoglutarate aminotransferase activity"/>
    <property type="evidence" value="ECO:0007669"/>
    <property type="project" value="UniProtKB-EC"/>
</dbReference>
<dbReference type="RefSeq" id="WP_133773388.1">
    <property type="nucleotide sequence ID" value="NZ_SNZR01000015.1"/>
</dbReference>
<evidence type="ECO:0000256" key="7">
    <source>
        <dbReference type="ARBA" id="ARBA00022898"/>
    </source>
</evidence>
<dbReference type="EC" id="2.6.1.1" evidence="3"/>
<evidence type="ECO:0000256" key="9">
    <source>
        <dbReference type="ARBA" id="ARBA00049185"/>
    </source>
</evidence>